<dbReference type="GO" id="GO:0051087">
    <property type="term" value="F:protein-folding chaperone binding"/>
    <property type="evidence" value="ECO:0007669"/>
    <property type="project" value="InterPro"/>
</dbReference>
<keyword evidence="1" id="KW-0479">Metal-binding</keyword>
<feature type="domain" description="Cation-transporting P-type ATPase C-terminal" evidence="3">
    <location>
        <begin position="44"/>
        <end position="180"/>
    </location>
</feature>
<evidence type="ECO:0000256" key="2">
    <source>
        <dbReference type="ARBA" id="ARBA00022842"/>
    </source>
</evidence>
<keyword evidence="5" id="KW-1185">Reference proteome</keyword>
<dbReference type="GO" id="GO:0005886">
    <property type="term" value="C:plasma membrane"/>
    <property type="evidence" value="ECO:0007669"/>
    <property type="project" value="TreeGrafter"/>
</dbReference>
<sequence length="189" mass="21652">MFGVKDKSNIVLVEDPISQHKRLLERRKNSKMEKAAKSISEISLEMPPVGRVEPLITTLMWRNLISQALYQVMVQLVLELRGRSIFHVTNKVKNTIILNSFVLCQVFNELNARELENKNIIKGVGKNRLFIVIVSLTVVLQLVKVEFLKKIPNTERLTWEQWGVCVSIPALSWTIGVLVKCNPLVHKKN</sequence>
<evidence type="ECO:0000313" key="5">
    <source>
        <dbReference type="Proteomes" id="UP000291084"/>
    </source>
</evidence>
<dbReference type="PANTHER" id="PTHR24093:SF509">
    <property type="entry name" value="CALCIUM-TRANSPORTING ATPASE"/>
    <property type="match status" value="1"/>
</dbReference>
<evidence type="ECO:0000313" key="4">
    <source>
        <dbReference type="EMBL" id="BAT84054.1"/>
    </source>
</evidence>
<dbReference type="SUPFAM" id="SSF81665">
    <property type="entry name" value="Calcium ATPase, transmembrane domain M"/>
    <property type="match status" value="1"/>
</dbReference>
<proteinExistence type="predicted"/>
<organism evidence="4 5">
    <name type="scientific">Vigna angularis var. angularis</name>
    <dbReference type="NCBI Taxonomy" id="157739"/>
    <lineage>
        <taxon>Eukaryota</taxon>
        <taxon>Viridiplantae</taxon>
        <taxon>Streptophyta</taxon>
        <taxon>Embryophyta</taxon>
        <taxon>Tracheophyta</taxon>
        <taxon>Spermatophyta</taxon>
        <taxon>Magnoliopsida</taxon>
        <taxon>eudicotyledons</taxon>
        <taxon>Gunneridae</taxon>
        <taxon>Pentapetalae</taxon>
        <taxon>rosids</taxon>
        <taxon>fabids</taxon>
        <taxon>Fabales</taxon>
        <taxon>Fabaceae</taxon>
        <taxon>Papilionoideae</taxon>
        <taxon>50 kb inversion clade</taxon>
        <taxon>NPAAA clade</taxon>
        <taxon>indigoferoid/millettioid clade</taxon>
        <taxon>Phaseoleae</taxon>
        <taxon>Vigna</taxon>
    </lineage>
</organism>
<keyword evidence="2" id="KW-0460">Magnesium</keyword>
<gene>
    <name evidence="4" type="primary">Vigan.04G132300</name>
    <name evidence="4" type="ORF">VIGAN_04132300</name>
</gene>
<dbReference type="InterPro" id="IPR036533">
    <property type="entry name" value="BAG_dom_sf"/>
</dbReference>
<reference evidence="4 5" key="1">
    <citation type="journal article" date="2015" name="Sci. Rep.">
        <title>The power of single molecule real-time sequencing technology in the de novo assembly of a eukaryotic genome.</title>
        <authorList>
            <person name="Sakai H."/>
            <person name="Naito K."/>
            <person name="Ogiso-Tanaka E."/>
            <person name="Takahashi Y."/>
            <person name="Iseki K."/>
            <person name="Muto C."/>
            <person name="Satou K."/>
            <person name="Teruya K."/>
            <person name="Shiroma A."/>
            <person name="Shimoji M."/>
            <person name="Hirano T."/>
            <person name="Itoh T."/>
            <person name="Kaga A."/>
            <person name="Tomooka N."/>
        </authorList>
    </citation>
    <scope>NUCLEOTIDE SEQUENCE [LARGE SCALE GENOMIC DNA]</scope>
    <source>
        <strain evidence="5">cv. Shumari</strain>
    </source>
</reference>
<protein>
    <recommendedName>
        <fullName evidence="3">Cation-transporting P-type ATPase C-terminal domain-containing protein</fullName>
    </recommendedName>
</protein>
<dbReference type="InterPro" id="IPR023298">
    <property type="entry name" value="ATPase_P-typ_TM_dom_sf"/>
</dbReference>
<dbReference type="GO" id="GO:0005388">
    <property type="term" value="F:P-type calcium transporter activity"/>
    <property type="evidence" value="ECO:0007669"/>
    <property type="project" value="TreeGrafter"/>
</dbReference>
<dbReference type="Pfam" id="PF00689">
    <property type="entry name" value="Cation_ATPase_C"/>
    <property type="match status" value="1"/>
</dbReference>
<accession>A0A0S3RTW5</accession>
<evidence type="ECO:0000256" key="1">
    <source>
        <dbReference type="ARBA" id="ARBA00022723"/>
    </source>
</evidence>
<dbReference type="PANTHER" id="PTHR24093">
    <property type="entry name" value="CATION TRANSPORTING ATPASE"/>
    <property type="match status" value="1"/>
</dbReference>
<dbReference type="InterPro" id="IPR006068">
    <property type="entry name" value="ATPase_P-typ_cation-transptr_C"/>
</dbReference>
<name>A0A0S3RTW5_PHAAN</name>
<dbReference type="OrthoDB" id="3352408at2759"/>
<dbReference type="Gene3D" id="1.20.1110.10">
    <property type="entry name" value="Calcium-transporting ATPase, transmembrane domain"/>
    <property type="match status" value="1"/>
</dbReference>
<dbReference type="EMBL" id="AP015037">
    <property type="protein sequence ID" value="BAT84054.1"/>
    <property type="molecule type" value="Genomic_DNA"/>
</dbReference>
<evidence type="ECO:0000259" key="3">
    <source>
        <dbReference type="Pfam" id="PF00689"/>
    </source>
</evidence>
<dbReference type="Proteomes" id="UP000291084">
    <property type="component" value="Chromosome 4"/>
</dbReference>
<dbReference type="AlphaFoldDB" id="A0A0S3RTW5"/>
<dbReference type="GO" id="GO:0046872">
    <property type="term" value="F:metal ion binding"/>
    <property type="evidence" value="ECO:0007669"/>
    <property type="project" value="UniProtKB-KW"/>
</dbReference>
<dbReference type="Gene3D" id="1.20.58.120">
    <property type="entry name" value="BAG domain"/>
    <property type="match status" value="1"/>
</dbReference>